<dbReference type="OrthoDB" id="112281at2759"/>
<evidence type="ECO:0000256" key="1">
    <source>
        <dbReference type="SAM" id="MobiDB-lite"/>
    </source>
</evidence>
<accession>A0A024U156</accession>
<reference evidence="2" key="1">
    <citation type="submission" date="2013-12" db="EMBL/GenBank/DDBJ databases">
        <title>The Genome Sequence of Aphanomyces invadans NJM9701.</title>
        <authorList>
            <consortium name="The Broad Institute Genomics Platform"/>
            <person name="Russ C."/>
            <person name="Tyler B."/>
            <person name="van West P."/>
            <person name="Dieguez-Uribeondo J."/>
            <person name="Young S.K."/>
            <person name="Zeng Q."/>
            <person name="Gargeya S."/>
            <person name="Fitzgerald M."/>
            <person name="Abouelleil A."/>
            <person name="Alvarado L."/>
            <person name="Chapman S.B."/>
            <person name="Gainer-Dewar J."/>
            <person name="Goldberg J."/>
            <person name="Griggs A."/>
            <person name="Gujja S."/>
            <person name="Hansen M."/>
            <person name="Howarth C."/>
            <person name="Imamovic A."/>
            <person name="Ireland A."/>
            <person name="Larimer J."/>
            <person name="McCowan C."/>
            <person name="Murphy C."/>
            <person name="Pearson M."/>
            <person name="Poon T.W."/>
            <person name="Priest M."/>
            <person name="Roberts A."/>
            <person name="Saif S."/>
            <person name="Shea T."/>
            <person name="Sykes S."/>
            <person name="Wortman J."/>
            <person name="Nusbaum C."/>
            <person name="Birren B."/>
        </authorList>
    </citation>
    <scope>NUCLEOTIDE SEQUENCE [LARGE SCALE GENOMIC DNA]</scope>
    <source>
        <strain evidence="2">NJM9701</strain>
    </source>
</reference>
<organism evidence="2">
    <name type="scientific">Aphanomyces invadans</name>
    <dbReference type="NCBI Taxonomy" id="157072"/>
    <lineage>
        <taxon>Eukaryota</taxon>
        <taxon>Sar</taxon>
        <taxon>Stramenopiles</taxon>
        <taxon>Oomycota</taxon>
        <taxon>Saprolegniomycetes</taxon>
        <taxon>Saprolegniales</taxon>
        <taxon>Verrucalvaceae</taxon>
        <taxon>Aphanomyces</taxon>
    </lineage>
</organism>
<dbReference type="RefSeq" id="XP_008871392.1">
    <property type="nucleotide sequence ID" value="XM_008873170.1"/>
</dbReference>
<sequence length="433" mass="47077">MALRAQDDVVYSHTTSGHISGGFGSSQSPKGKVKKHKKMATPVGATSPQAARAQHLLVQANTFLVSAQSEVYAIEGAMKNVRHALDAFQVLFDKQIHLCADTASLKVARMKADLMDMVDAIKNSTSDLEGSSSRLQKAIHGAKRSVHVNQSALHRPLRGCHPFDVLVDMDRHHVTTSRPWPENSLAASSSTSAVDGRAAPPLSLWETLFSPPGTTTLPKEHVSVVFDKLAFHAKPGLGKKDVLVFFRELMHWSLVHGHHGMPFLDRSHNKTHSTRYASILTTAAWEELQSQHLLVAHDNGGPDQPRNYNATDQPDDLGDSPTVVSTARLEEFVTSSTFAHLVHTLSAKLNFASSPPKSAPTRTATPPKDVSSTTAAENTLSMAKLLHDLANAECEAKNGFKLSVRSNAVRSKEFSKAFLTASKELLEKETTLN</sequence>
<dbReference type="GeneID" id="20084475"/>
<dbReference type="eggNOG" id="ENOG502S8YV">
    <property type="taxonomic scope" value="Eukaryota"/>
</dbReference>
<dbReference type="EMBL" id="KI913965">
    <property type="protein sequence ID" value="ETV99973.1"/>
    <property type="molecule type" value="Genomic_DNA"/>
</dbReference>
<dbReference type="AlphaFoldDB" id="A0A024U156"/>
<feature type="region of interest" description="Disordered" evidence="1">
    <location>
        <begin position="296"/>
        <end position="318"/>
    </location>
</feature>
<name>A0A024U156_9STRA</name>
<dbReference type="VEuPathDB" id="FungiDB:H310_07425"/>
<protein>
    <submittedName>
        <fullName evidence="2">Uncharacterized protein</fullName>
    </submittedName>
</protein>
<evidence type="ECO:0000313" key="2">
    <source>
        <dbReference type="EMBL" id="ETV99973.1"/>
    </source>
</evidence>
<gene>
    <name evidence="2" type="ORF">H310_07425</name>
</gene>
<proteinExistence type="predicted"/>
<feature type="region of interest" description="Disordered" evidence="1">
    <location>
        <begin position="352"/>
        <end position="373"/>
    </location>
</feature>